<dbReference type="InterPro" id="IPR051406">
    <property type="entry name" value="PLD_domain"/>
</dbReference>
<keyword evidence="4" id="KW-0378">Hydrolase</keyword>
<feature type="chain" id="PRO_5045854879" description="phospholipase D" evidence="7">
    <location>
        <begin position="27"/>
        <end position="416"/>
    </location>
</feature>
<dbReference type="EMBL" id="PGEY01000001">
    <property type="protein sequence ID" value="PJJ45841.1"/>
    <property type="molecule type" value="Genomic_DNA"/>
</dbReference>
<proteinExistence type="inferred from homology"/>
<evidence type="ECO:0000256" key="2">
    <source>
        <dbReference type="ARBA" id="ARBA00008664"/>
    </source>
</evidence>
<comment type="similarity">
    <text evidence="2">Belongs to the phospholipase D family.</text>
</comment>
<evidence type="ECO:0000256" key="6">
    <source>
        <dbReference type="ARBA" id="ARBA00023098"/>
    </source>
</evidence>
<dbReference type="SUPFAM" id="SSF56024">
    <property type="entry name" value="Phospholipase D/nuclease"/>
    <property type="match status" value="2"/>
</dbReference>
<comment type="catalytic activity">
    <reaction evidence="1">
        <text>a 1,2-diacyl-sn-glycero-3-phosphocholine + H2O = a 1,2-diacyl-sn-glycero-3-phosphate + choline + H(+)</text>
        <dbReference type="Rhea" id="RHEA:14445"/>
        <dbReference type="ChEBI" id="CHEBI:15354"/>
        <dbReference type="ChEBI" id="CHEBI:15377"/>
        <dbReference type="ChEBI" id="CHEBI:15378"/>
        <dbReference type="ChEBI" id="CHEBI:57643"/>
        <dbReference type="ChEBI" id="CHEBI:58608"/>
        <dbReference type="EC" id="3.1.4.4"/>
    </reaction>
</comment>
<name>A0ABX4N2F7_9MICC</name>
<evidence type="ECO:0000256" key="5">
    <source>
        <dbReference type="ARBA" id="ARBA00022963"/>
    </source>
</evidence>
<feature type="signal peptide" evidence="7">
    <location>
        <begin position="1"/>
        <end position="26"/>
    </location>
</feature>
<keyword evidence="6" id="KW-0443">Lipid metabolism</keyword>
<dbReference type="Gene3D" id="3.30.870.10">
    <property type="entry name" value="Endonuclease Chain A"/>
    <property type="match status" value="2"/>
</dbReference>
<sequence>MKIPTKISALALAATLSVTAIPAANAQLAGLSISRSINLQDATYKQAEVPCAQAPEVQVETGAVFSDPLQNRAGAVAERLCSYFKQADTGSTISLAAFVISGASGEDYVNELLAAYHRGVNVQVVIDGWQISSAPAARLINALGTDIKAKSWVAVCKHESPEGNTSSCQGTKGMHNKFALFSSVSNERNVVVQSSANVTDVNHTSYWNNALTVKGDEKLYRAYKKYHKDLSKMTQDPDYYKEHHSRGEDGFSVARFFPSSSLDPVSERLSHLDCIANETTIAVGISEWDSTRTAIAEELARLSNDGCNVSVVAGPVAPNISKILNNSQVPLGDLSQTGTTGRIHSKFFVVDKAYDDSRPNQHGLSSFVFTGSHNYNETSLKRNDEAILELHNQHVVQQYMENTERLWEATLEAEDS</sequence>
<reference evidence="9 10" key="1">
    <citation type="submission" date="2017-11" db="EMBL/GenBank/DDBJ databases">
        <title>Sequencing the genomes of 1000 actinobacteria strains.</title>
        <authorList>
            <person name="Klenk H.-P."/>
        </authorList>
    </citation>
    <scope>NUCLEOTIDE SEQUENCE [LARGE SCALE GENOMIC DNA]</scope>
    <source>
        <strain evidence="9 10">DSM 12798</strain>
    </source>
</reference>
<dbReference type="EC" id="3.1.4.4" evidence="3"/>
<dbReference type="InterPro" id="IPR025202">
    <property type="entry name" value="PLD-like_dom"/>
</dbReference>
<keyword evidence="5" id="KW-0442">Lipid degradation</keyword>
<evidence type="ECO:0000313" key="9">
    <source>
        <dbReference type="EMBL" id="PJJ45841.1"/>
    </source>
</evidence>
<gene>
    <name evidence="9" type="ORF">ATK23_3141</name>
</gene>
<dbReference type="RefSeq" id="WP_083515693.1">
    <property type="nucleotide sequence ID" value="NZ_PGEY01000001.1"/>
</dbReference>
<evidence type="ECO:0000256" key="3">
    <source>
        <dbReference type="ARBA" id="ARBA00012027"/>
    </source>
</evidence>
<dbReference type="PANTHER" id="PTHR43856">
    <property type="entry name" value="CARDIOLIPIN HYDROLASE"/>
    <property type="match status" value="1"/>
</dbReference>
<evidence type="ECO:0000259" key="8">
    <source>
        <dbReference type="PROSITE" id="PS50035"/>
    </source>
</evidence>
<feature type="domain" description="PLD phosphodiesterase" evidence="8">
    <location>
        <begin position="339"/>
        <end position="379"/>
    </location>
</feature>
<keyword evidence="10" id="KW-1185">Reference proteome</keyword>
<dbReference type="PANTHER" id="PTHR43856:SF1">
    <property type="entry name" value="MITOCHONDRIAL CARDIOLIPIN HYDROLASE"/>
    <property type="match status" value="1"/>
</dbReference>
<protein>
    <recommendedName>
        <fullName evidence="3">phospholipase D</fullName>
        <ecNumber evidence="3">3.1.4.4</ecNumber>
    </recommendedName>
</protein>
<evidence type="ECO:0000313" key="10">
    <source>
        <dbReference type="Proteomes" id="UP000229263"/>
    </source>
</evidence>
<evidence type="ECO:0000256" key="7">
    <source>
        <dbReference type="SAM" id="SignalP"/>
    </source>
</evidence>
<keyword evidence="7" id="KW-0732">Signal</keyword>
<evidence type="ECO:0000256" key="1">
    <source>
        <dbReference type="ARBA" id="ARBA00000798"/>
    </source>
</evidence>
<accession>A0ABX4N2F7</accession>
<dbReference type="Pfam" id="PF13091">
    <property type="entry name" value="PLDc_2"/>
    <property type="match status" value="2"/>
</dbReference>
<dbReference type="PROSITE" id="PS50035">
    <property type="entry name" value="PLD"/>
    <property type="match status" value="1"/>
</dbReference>
<comment type="caution">
    <text evidence="9">The sequence shown here is derived from an EMBL/GenBank/DDBJ whole genome shotgun (WGS) entry which is preliminary data.</text>
</comment>
<dbReference type="Proteomes" id="UP000229263">
    <property type="component" value="Unassembled WGS sequence"/>
</dbReference>
<evidence type="ECO:0000256" key="4">
    <source>
        <dbReference type="ARBA" id="ARBA00022801"/>
    </source>
</evidence>
<organism evidence="9 10">
    <name type="scientific">Glutamicibacter mysorens</name>
    <dbReference type="NCBI Taxonomy" id="257984"/>
    <lineage>
        <taxon>Bacteria</taxon>
        <taxon>Bacillati</taxon>
        <taxon>Actinomycetota</taxon>
        <taxon>Actinomycetes</taxon>
        <taxon>Micrococcales</taxon>
        <taxon>Micrococcaceae</taxon>
        <taxon>Glutamicibacter</taxon>
    </lineage>
</organism>
<dbReference type="InterPro" id="IPR001736">
    <property type="entry name" value="PLipase_D/transphosphatidylase"/>
</dbReference>